<dbReference type="OrthoDB" id="9775950at2"/>
<gene>
    <name evidence="7" type="primary">spoVB</name>
    <name evidence="7" type="ORF">EFD62_07270</name>
</gene>
<feature type="transmembrane region" description="Helical" evidence="6">
    <location>
        <begin position="477"/>
        <end position="501"/>
    </location>
</feature>
<reference evidence="8" key="1">
    <citation type="submission" date="2018-11" db="EMBL/GenBank/DDBJ databases">
        <title>Genome sequencing of a novel mesophilic and cellulolytic organism within the genus Hungateiclostridium.</title>
        <authorList>
            <person name="Rettenmaier R."/>
            <person name="Liebl W."/>
            <person name="Zverlov V."/>
        </authorList>
    </citation>
    <scope>NUCLEOTIDE SEQUENCE [LARGE SCALE GENOMIC DNA]</scope>
    <source>
        <strain evidence="8">N2K1</strain>
    </source>
</reference>
<keyword evidence="8" id="KW-1185">Reference proteome</keyword>
<feature type="transmembrane region" description="Helical" evidence="6">
    <location>
        <begin position="447"/>
        <end position="465"/>
    </location>
</feature>
<feature type="transmembrane region" description="Helical" evidence="6">
    <location>
        <begin position="42"/>
        <end position="65"/>
    </location>
</feature>
<evidence type="ECO:0000313" key="8">
    <source>
        <dbReference type="Proteomes" id="UP000289166"/>
    </source>
</evidence>
<feature type="transmembrane region" description="Helical" evidence="6">
    <location>
        <begin position="354"/>
        <end position="372"/>
    </location>
</feature>
<organism evidence="7 8">
    <name type="scientific">Acetivibrio mesophilus</name>
    <dbReference type="NCBI Taxonomy" id="2487273"/>
    <lineage>
        <taxon>Bacteria</taxon>
        <taxon>Bacillati</taxon>
        <taxon>Bacillota</taxon>
        <taxon>Clostridia</taxon>
        <taxon>Eubacteriales</taxon>
        <taxon>Oscillospiraceae</taxon>
        <taxon>Acetivibrio</taxon>
    </lineage>
</organism>
<feature type="transmembrane region" description="Helical" evidence="6">
    <location>
        <begin position="416"/>
        <end position="435"/>
    </location>
</feature>
<dbReference type="PANTHER" id="PTHR30250:SF24">
    <property type="entry name" value="STAGE V SPORULATION PROTEIN B"/>
    <property type="match status" value="1"/>
</dbReference>
<dbReference type="EMBL" id="RLII01000006">
    <property type="protein sequence ID" value="RXE59443.1"/>
    <property type="molecule type" value="Genomic_DNA"/>
</dbReference>
<dbReference type="Proteomes" id="UP000289166">
    <property type="component" value="Unassembled WGS sequence"/>
</dbReference>
<dbReference type="CDD" id="cd13124">
    <property type="entry name" value="MATE_SpoVB_like"/>
    <property type="match status" value="1"/>
</dbReference>
<keyword evidence="3 6" id="KW-0812">Transmembrane</keyword>
<dbReference type="InterPro" id="IPR050833">
    <property type="entry name" value="Poly_Biosynth_Transport"/>
</dbReference>
<comment type="subcellular location">
    <subcellularLocation>
        <location evidence="1">Cell membrane</location>
        <topology evidence="1">Multi-pass membrane protein</topology>
    </subcellularLocation>
</comment>
<dbReference type="InterPro" id="IPR002797">
    <property type="entry name" value="Polysacc_synth"/>
</dbReference>
<proteinExistence type="predicted"/>
<protein>
    <submittedName>
        <fullName evidence="7">Stage V sporulation protein B</fullName>
    </submittedName>
</protein>
<accession>A0A4Q0I547</accession>
<evidence type="ECO:0000313" key="7">
    <source>
        <dbReference type="EMBL" id="RXE59443.1"/>
    </source>
</evidence>
<evidence type="ECO:0000256" key="1">
    <source>
        <dbReference type="ARBA" id="ARBA00004651"/>
    </source>
</evidence>
<evidence type="ECO:0000256" key="5">
    <source>
        <dbReference type="ARBA" id="ARBA00023136"/>
    </source>
</evidence>
<name>A0A4Q0I547_9FIRM</name>
<feature type="transmembrane region" description="Helical" evidence="6">
    <location>
        <begin position="282"/>
        <end position="304"/>
    </location>
</feature>
<dbReference type="NCBIfam" id="TIGR02900">
    <property type="entry name" value="spore_V_B"/>
    <property type="match status" value="1"/>
</dbReference>
<dbReference type="InterPro" id="IPR024923">
    <property type="entry name" value="PG_synth_SpoVB"/>
</dbReference>
<keyword evidence="5 6" id="KW-0472">Membrane</keyword>
<sequence length="517" mass="56798">MAKKSFIGSAIILMIASFIVKIIGFIYRIYLSNLIGAEGMGLFQLISPVYSLIILTLTSGVSIAVSKMVAEEMAKDHRVNLRRITGCALGIVLLAGVAVSLLILIFINPIVNIILKDSRTYYSMLLLIPCIPVIAAASALKGYFYGIQDVTPTACSQVVEQIVKTAVVMAMAGYFVNVGLEYACALATIGMALGEISNLLVLIFVYKLKKNRASVSSSKKGFMRKRIIVREIVKVSIPVSFNRFITSIMSTVEFILIPRMLVLGGLTYQNSIQEYGRLTGMAMPLVFFPSLVTSALATTLVPAISEAMSIRSYKTVNYRMSKSIQLTFIMGFIFSAVFMLFPDTIGDLVYRKENIGHILYLLSFTGIFIYLQQTLLGIMNGLGKQGILLRNSIVGYAIRIVFVIYCIPVYGIAGYIAGMVISSICVCILDVSTVVKTTGMALDFRNWILKPGLVGIIMLLIGKYVQSFFTIFNLSHLWTVVLTIVGNIVIGFLLMFALGALDKDEMLTMIGLKKPQR</sequence>
<evidence type="ECO:0000256" key="4">
    <source>
        <dbReference type="ARBA" id="ARBA00022989"/>
    </source>
</evidence>
<dbReference type="AlphaFoldDB" id="A0A4Q0I547"/>
<dbReference type="PANTHER" id="PTHR30250">
    <property type="entry name" value="PST FAMILY PREDICTED COLANIC ACID TRANSPORTER"/>
    <property type="match status" value="1"/>
</dbReference>
<comment type="caution">
    <text evidence="7">The sequence shown here is derived from an EMBL/GenBank/DDBJ whole genome shotgun (WGS) entry which is preliminary data.</text>
</comment>
<keyword evidence="4 6" id="KW-1133">Transmembrane helix</keyword>
<keyword evidence="2" id="KW-1003">Cell membrane</keyword>
<dbReference type="GO" id="GO:0005886">
    <property type="term" value="C:plasma membrane"/>
    <property type="evidence" value="ECO:0007669"/>
    <property type="project" value="UniProtKB-SubCell"/>
</dbReference>
<evidence type="ECO:0000256" key="3">
    <source>
        <dbReference type="ARBA" id="ARBA00022692"/>
    </source>
</evidence>
<feature type="transmembrane region" description="Helical" evidence="6">
    <location>
        <begin position="121"/>
        <end position="140"/>
    </location>
</feature>
<dbReference type="RefSeq" id="WP_128705910.1">
    <property type="nucleotide sequence ID" value="NZ_RLII01000006.1"/>
</dbReference>
<feature type="transmembrane region" description="Helical" evidence="6">
    <location>
        <begin position="86"/>
        <end position="115"/>
    </location>
</feature>
<feature type="transmembrane region" description="Helical" evidence="6">
    <location>
        <begin position="393"/>
        <end position="410"/>
    </location>
</feature>
<feature type="transmembrane region" description="Helical" evidence="6">
    <location>
        <begin position="324"/>
        <end position="342"/>
    </location>
</feature>
<feature type="transmembrane region" description="Helical" evidence="6">
    <location>
        <begin position="7"/>
        <end position="30"/>
    </location>
</feature>
<dbReference type="InterPro" id="IPR014249">
    <property type="entry name" value="Spore_V_B"/>
</dbReference>
<dbReference type="Pfam" id="PF01943">
    <property type="entry name" value="Polysacc_synt"/>
    <property type="match status" value="1"/>
</dbReference>
<feature type="transmembrane region" description="Helical" evidence="6">
    <location>
        <begin position="186"/>
        <end position="206"/>
    </location>
</feature>
<evidence type="ECO:0000256" key="2">
    <source>
        <dbReference type="ARBA" id="ARBA00022475"/>
    </source>
</evidence>
<evidence type="ECO:0000256" key="6">
    <source>
        <dbReference type="SAM" id="Phobius"/>
    </source>
</evidence>
<feature type="transmembrane region" description="Helical" evidence="6">
    <location>
        <begin position="244"/>
        <end position="262"/>
    </location>
</feature>
<dbReference type="PIRSF" id="PIRSF038958">
    <property type="entry name" value="PG_synth_SpoVB"/>
    <property type="match status" value="1"/>
</dbReference>
<feature type="transmembrane region" description="Helical" evidence="6">
    <location>
        <begin position="161"/>
        <end position="180"/>
    </location>
</feature>